<evidence type="ECO:0000313" key="1">
    <source>
        <dbReference type="EMBL" id="KAK3744292.1"/>
    </source>
</evidence>
<organism evidence="1 2">
    <name type="scientific">Elysia crispata</name>
    <name type="common">lettuce slug</name>
    <dbReference type="NCBI Taxonomy" id="231223"/>
    <lineage>
        <taxon>Eukaryota</taxon>
        <taxon>Metazoa</taxon>
        <taxon>Spiralia</taxon>
        <taxon>Lophotrochozoa</taxon>
        <taxon>Mollusca</taxon>
        <taxon>Gastropoda</taxon>
        <taxon>Heterobranchia</taxon>
        <taxon>Euthyneura</taxon>
        <taxon>Panpulmonata</taxon>
        <taxon>Sacoglossa</taxon>
        <taxon>Placobranchoidea</taxon>
        <taxon>Plakobranchidae</taxon>
        <taxon>Elysia</taxon>
    </lineage>
</organism>
<protein>
    <submittedName>
        <fullName evidence="1">Uncharacterized protein</fullName>
    </submittedName>
</protein>
<dbReference type="AlphaFoldDB" id="A0AAE1CXX2"/>
<dbReference type="Proteomes" id="UP001283361">
    <property type="component" value="Unassembled WGS sequence"/>
</dbReference>
<accession>A0AAE1CXX2</accession>
<dbReference type="EMBL" id="JAWDGP010006267">
    <property type="protein sequence ID" value="KAK3744292.1"/>
    <property type="molecule type" value="Genomic_DNA"/>
</dbReference>
<evidence type="ECO:0000313" key="2">
    <source>
        <dbReference type="Proteomes" id="UP001283361"/>
    </source>
</evidence>
<reference evidence="1" key="1">
    <citation type="journal article" date="2023" name="G3 (Bethesda)">
        <title>A reference genome for the long-term kleptoplast-retaining sea slug Elysia crispata morphotype clarki.</title>
        <authorList>
            <person name="Eastman K.E."/>
            <person name="Pendleton A.L."/>
            <person name="Shaikh M.A."/>
            <person name="Suttiyut T."/>
            <person name="Ogas R."/>
            <person name="Tomko P."/>
            <person name="Gavelis G."/>
            <person name="Widhalm J.R."/>
            <person name="Wisecaver J.H."/>
        </authorList>
    </citation>
    <scope>NUCLEOTIDE SEQUENCE</scope>
    <source>
        <strain evidence="1">ECLA1</strain>
    </source>
</reference>
<name>A0AAE1CXX2_9GAST</name>
<comment type="caution">
    <text evidence="1">The sequence shown here is derived from an EMBL/GenBank/DDBJ whole genome shotgun (WGS) entry which is preliminary data.</text>
</comment>
<gene>
    <name evidence="1" type="ORF">RRG08_030378</name>
</gene>
<keyword evidence="2" id="KW-1185">Reference proteome</keyword>
<sequence>MFKKILDTCPLTNLTGERLFGDLDYDMHKQRRASLHLRSTVTMFKHNDTINWFLSLDVENSLPLHDMALAHNAYIVAKDSNPSYVNAEWPGFQDFSEDLAEDLSLVVDNNDMPDQPLSRFFLSFYRRLTSALPEKMADAAQIAKLLNQFRNTGMHDLAPDSDITSVITDYFTKRTRAKVGEEGENFSEEDESALPTPCDWRI</sequence>
<proteinExistence type="predicted"/>